<protein>
    <submittedName>
        <fullName evidence="3">CCAAT-box DNA binding protein subunit B</fullName>
    </submittedName>
</protein>
<evidence type="ECO:0000256" key="2">
    <source>
        <dbReference type="SAM" id="Phobius"/>
    </source>
</evidence>
<feature type="coiled-coil region" evidence="1">
    <location>
        <begin position="145"/>
        <end position="193"/>
    </location>
</feature>
<organism evidence="3 4">
    <name type="scientific">Plasmodium falciparum RAJ116</name>
    <dbReference type="NCBI Taxonomy" id="580058"/>
    <lineage>
        <taxon>Eukaryota</taxon>
        <taxon>Sar</taxon>
        <taxon>Alveolata</taxon>
        <taxon>Apicomplexa</taxon>
        <taxon>Aconoidasida</taxon>
        <taxon>Haemosporida</taxon>
        <taxon>Plasmodiidae</taxon>
        <taxon>Plasmodium</taxon>
        <taxon>Plasmodium (Laverania)</taxon>
    </lineage>
</organism>
<feature type="transmembrane region" description="Helical" evidence="2">
    <location>
        <begin position="522"/>
        <end position="539"/>
    </location>
</feature>
<keyword evidence="2" id="KW-0472">Membrane</keyword>
<name>A0A0L0CZ83_PLAFA</name>
<sequence>MTDKNIIINNYNYNDITKINNIPKDNVNDEEKGILSLWLKKIKVVSSVIILCVDWQHIYSQQNTQSNSKDNILKENKNTERKGSYIRKESIINEGIHKMGDMNCYDKIHGYGNVDNYGNIDNNINIDKYSNVNNYNNTDGYNNNIDDYNNNTDGYNNNIDGYNNNIDGYNNNIDGYNNNIDGYNNNTNDYNNNTNDYNNNTDDYNKPNSSSNIYNFHNMNNSYGDINMDDNNFCFVQNEEYMNKINKELLNRIEEINKIILKRKKVCKIILLVILPENTKNTEDYIKHISLLNCENISAIFITLGLKEIHNKIKKLDNLLKDCVTTFFKQYIITYERKSNINLLSFFKYNFKKAYILEMLEKYDESMKIYVNLCKVFYEHIGDNVFSDLLQYFNYVIFFNCVSIRMIYIYLYFKDIKKSIHHIYTHNKIIELTLIKNEPMLNEEENKMCVEDFFNIFNIYNEKKENKFFVNQIKYKKNDHVPNNNSYYDDEEKLLLLSNINKLKEKNIDILLLLYNKILKEYLYYNLLSCVYFYFYRIIKNFQIYIQDIVLYGIYCCFFIYNKIKAVKKKDNLIENFPHSYIIYFKMASISFLYDFILNFLIELFRIIKINEINSLSLIILHFLCTIYYEQKKYLSRAFLLLEFLYSPKG</sequence>
<accession>A0A0L0CZ83</accession>
<keyword evidence="2" id="KW-1133">Transmembrane helix</keyword>
<dbReference type="OrthoDB" id="371916at2759"/>
<feature type="transmembrane region" description="Helical" evidence="2">
    <location>
        <begin position="392"/>
        <end position="413"/>
    </location>
</feature>
<keyword evidence="2" id="KW-0812">Transmembrane</keyword>
<feature type="transmembrane region" description="Helical" evidence="2">
    <location>
        <begin position="545"/>
        <end position="561"/>
    </location>
</feature>
<evidence type="ECO:0000256" key="1">
    <source>
        <dbReference type="SAM" id="Coils"/>
    </source>
</evidence>
<reference evidence="4" key="2">
    <citation type="submission" date="2015-07" db="EMBL/GenBank/DDBJ databases">
        <title>The genome sequence of Plasmodium falciparum RAJ116.</title>
        <authorList>
            <consortium name="The Broad Institute Genome Sequencing Platform"/>
            <person name="Volkman S.K."/>
            <person name="Neafsey D.E."/>
            <person name="Dash A.P."/>
            <person name="Chitnis C.E."/>
            <person name="Hartl D.L."/>
            <person name="Young S.K."/>
            <person name="Kodira C.D."/>
            <person name="Zeng Q."/>
            <person name="Koehrsen M."/>
            <person name="Godfrey P."/>
            <person name="Alvarado L."/>
            <person name="Berlin A."/>
            <person name="Borenstein D."/>
            <person name="Chen Z."/>
            <person name="Engels R."/>
            <person name="Freedman E."/>
            <person name="Gellesch M."/>
            <person name="Goldberg J."/>
            <person name="Griggs A."/>
            <person name="Gujja S."/>
            <person name="Heiman D."/>
            <person name="Hepburn T."/>
            <person name="Howarth C."/>
            <person name="Jen D."/>
            <person name="Larson L."/>
            <person name="Lewis B."/>
            <person name="Mehta T."/>
            <person name="Park D."/>
            <person name="Pearson M."/>
            <person name="Roberts A."/>
            <person name="Saif S."/>
            <person name="Shea T."/>
            <person name="Shenoy N."/>
            <person name="Sisk P."/>
            <person name="Stolte C."/>
            <person name="Sykes S."/>
            <person name="Walk T."/>
            <person name="White J."/>
            <person name="Yandava C."/>
            <person name="Wirth D.F."/>
            <person name="Nusbaum C."/>
            <person name="Birren B."/>
        </authorList>
    </citation>
    <scope>NUCLEOTIDE SEQUENCE [LARGE SCALE GENOMIC DNA]</scope>
    <source>
        <strain evidence="4">RAJ116</strain>
    </source>
</reference>
<evidence type="ECO:0000313" key="4">
    <source>
        <dbReference type="Proteomes" id="UP000054566"/>
    </source>
</evidence>
<gene>
    <name evidence="3" type="ORF">PFLG_02785</name>
</gene>
<dbReference type="AlphaFoldDB" id="A0A0L0CZ83"/>
<evidence type="ECO:0000313" key="3">
    <source>
        <dbReference type="EMBL" id="KNC37750.1"/>
    </source>
</evidence>
<keyword evidence="1" id="KW-0175">Coiled coil</keyword>
<feature type="transmembrane region" description="Helical" evidence="2">
    <location>
        <begin position="581"/>
        <end position="601"/>
    </location>
</feature>
<proteinExistence type="predicted"/>
<reference evidence="4" key="1">
    <citation type="submission" date="2015-07" db="EMBL/GenBank/DDBJ databases">
        <title>Annotation of Plasmodium falciparum RAJ116.</title>
        <authorList>
            <consortium name="The Broad Institute Genome Sequencing Platform"/>
            <person name="Volkman S.K."/>
            <person name="Neafsey D.E."/>
            <person name="Dash A.P."/>
            <person name="Chitnis C.E."/>
            <person name="Hartl D.L."/>
            <person name="Young S.K."/>
            <person name="Zeng Q."/>
            <person name="Koehrsen M."/>
            <person name="Alvarado L."/>
            <person name="Berlin A."/>
            <person name="Borenstein D."/>
            <person name="Chapman S.B."/>
            <person name="Chen Z."/>
            <person name="Engels R."/>
            <person name="Freedman E."/>
            <person name="Gellesch M."/>
            <person name="Goldberg J."/>
            <person name="Griggs A."/>
            <person name="Gujja S."/>
            <person name="Heilman E.R."/>
            <person name="Heiman D.I."/>
            <person name="Howarth C."/>
            <person name="Jen D."/>
            <person name="Larson L."/>
            <person name="Mehta T."/>
            <person name="Neiman D."/>
            <person name="Park D."/>
            <person name="Pearson M."/>
            <person name="Roberts A."/>
            <person name="Saif S."/>
            <person name="Shea T."/>
            <person name="Shenoy N."/>
            <person name="Sisk P."/>
            <person name="Stolte C."/>
            <person name="Sykes S."/>
            <person name="Walk T."/>
            <person name="White J."/>
            <person name="Yandava C."/>
            <person name="Haas B."/>
            <person name="Henn M.R."/>
            <person name="Nusbaum C."/>
            <person name="Birren B."/>
        </authorList>
    </citation>
    <scope>NUCLEOTIDE SEQUENCE [LARGE SCALE GENOMIC DNA]</scope>
    <source>
        <strain evidence="4">RAJ116</strain>
    </source>
</reference>
<dbReference type="Proteomes" id="UP000054566">
    <property type="component" value="Unassembled WGS sequence"/>
</dbReference>
<dbReference type="EMBL" id="GG664669">
    <property type="protein sequence ID" value="KNC37750.1"/>
    <property type="molecule type" value="Genomic_DNA"/>
</dbReference>